<evidence type="ECO:0000256" key="1">
    <source>
        <dbReference type="ARBA" id="ARBA00022468"/>
    </source>
</evidence>
<dbReference type="PANTHER" id="PTHR10194:SF60">
    <property type="entry name" value="RAS GTPASE-ACTIVATING PROTEIN RASKOL"/>
    <property type="match status" value="1"/>
</dbReference>
<dbReference type="Gene3D" id="1.10.506.10">
    <property type="entry name" value="GTPase Activation - p120gap, domain 1"/>
    <property type="match status" value="1"/>
</dbReference>
<proteinExistence type="predicted"/>
<evidence type="ECO:0000313" key="3">
    <source>
        <dbReference type="EMBL" id="KAK8853996.1"/>
    </source>
</evidence>
<dbReference type="EMBL" id="JAPFFF010000021">
    <property type="protein sequence ID" value="KAK8853996.1"/>
    <property type="molecule type" value="Genomic_DNA"/>
</dbReference>
<dbReference type="InterPro" id="IPR001936">
    <property type="entry name" value="RasGAP_dom"/>
</dbReference>
<dbReference type="Gene3D" id="3.40.525.10">
    <property type="entry name" value="CRAL-TRIO lipid binding domain"/>
    <property type="match status" value="1"/>
</dbReference>
<protein>
    <recommendedName>
        <fullName evidence="2">Ras-GAP domain-containing protein</fullName>
    </recommendedName>
</protein>
<dbReference type="InterPro" id="IPR039360">
    <property type="entry name" value="Ras_GTPase"/>
</dbReference>
<dbReference type="InterPro" id="IPR008936">
    <property type="entry name" value="Rho_GTPase_activation_prot"/>
</dbReference>
<feature type="domain" description="Ras-GAP" evidence="2">
    <location>
        <begin position="1051"/>
        <end position="1240"/>
    </location>
</feature>
<gene>
    <name evidence="3" type="ORF">M9Y10_016545</name>
</gene>
<evidence type="ECO:0000259" key="2">
    <source>
        <dbReference type="PROSITE" id="PS50018"/>
    </source>
</evidence>
<comment type="caution">
    <text evidence="3">The sequence shown here is derived from an EMBL/GenBank/DDBJ whole genome shotgun (WGS) entry which is preliminary data.</text>
</comment>
<dbReference type="Proteomes" id="UP001470230">
    <property type="component" value="Unassembled WGS sequence"/>
</dbReference>
<dbReference type="PROSITE" id="PS50018">
    <property type="entry name" value="RAS_GTPASE_ACTIV_2"/>
    <property type="match status" value="1"/>
</dbReference>
<keyword evidence="1" id="KW-0343">GTPase activation</keyword>
<accession>A0ABR2HY65</accession>
<reference evidence="3 4" key="1">
    <citation type="submission" date="2024-04" db="EMBL/GenBank/DDBJ databases">
        <title>Tritrichomonas musculus Genome.</title>
        <authorList>
            <person name="Alves-Ferreira E."/>
            <person name="Grigg M."/>
            <person name="Lorenzi H."/>
            <person name="Galac M."/>
        </authorList>
    </citation>
    <scope>NUCLEOTIDE SEQUENCE [LARGE SCALE GENOMIC DNA]</scope>
    <source>
        <strain evidence="3 4">EAF2021</strain>
    </source>
</reference>
<dbReference type="PANTHER" id="PTHR10194">
    <property type="entry name" value="RAS GTPASE-ACTIVATING PROTEINS"/>
    <property type="match status" value="1"/>
</dbReference>
<evidence type="ECO:0000313" key="4">
    <source>
        <dbReference type="Proteomes" id="UP001470230"/>
    </source>
</evidence>
<dbReference type="SUPFAM" id="SSF48350">
    <property type="entry name" value="GTPase activation domain, GAP"/>
    <property type="match status" value="1"/>
</dbReference>
<dbReference type="InterPro" id="IPR036865">
    <property type="entry name" value="CRAL-TRIO_dom_sf"/>
</dbReference>
<dbReference type="CDD" id="cd04519">
    <property type="entry name" value="RasGAP"/>
    <property type="match status" value="1"/>
</dbReference>
<organism evidence="3 4">
    <name type="scientific">Tritrichomonas musculus</name>
    <dbReference type="NCBI Taxonomy" id="1915356"/>
    <lineage>
        <taxon>Eukaryota</taxon>
        <taxon>Metamonada</taxon>
        <taxon>Parabasalia</taxon>
        <taxon>Tritrichomonadida</taxon>
        <taxon>Tritrichomonadidae</taxon>
        <taxon>Tritrichomonas</taxon>
    </lineage>
</organism>
<name>A0ABR2HY65_9EUKA</name>
<sequence>MFENDYLFEDFLKKIKELISKIQVNGPNQKEIFKPKEFLKNQCTLYKRFYQESMNLIPDQVVSFFLKHLKNTIHSIATNSIYPSIEQVHFTLVILALFRVSIETYSGKDDILKESQHLLLIEIGSETLKADNCDKSIKNGFLSLITSSSHKSPSQVITFIYELDKSIEQQTPAKEIEWLFNMILYSISDIEALEIMISNIHTIENINPQYYTNIIELIQESFHRIIHDNPESYDKFFTENKESQNIIILYSKINSWGSFENLLMIKSVLYLLQPLKLDVSSFDQSDLCQTFMQINVTQEPLLSKIIGALKIIFETYLYTNVKKLLSPFITELNSLLIEYYKTHHSKLPKNTTDFFATTFPACLLFISPYSFDQIFLPILQREDDYAKKFSSIISTACPQIKSNKQAFYDIYGQVYKPINELILIDDKDVNLVLQSIKASPQFYRSFIYENSFAVHKIIENGIDISYFDLFYSDIFHDMPVEAPFWSITKCLTDNIVRVVEKSLCDHSSPDKGISSNYTKLFASIINFIQCAFQSSNLEYLKDELTSILYNVEAIIYALLSISKKSTIAYCKNVLGYFYTIMNKVKLQISISTEKIYALGTVCKVGCNICKEFAAINKKYMINDNIQNIPKGWELAISILLPRFEMLTRILLNENNYAEGHDQQNQNSQYQELQELQNQNLSESSDSLKPQNTRKYMKELKSCIYVLFSLLRQSSTSIEELIYLILDNNDKVGHACTPTIAESLSPTIYYNIIQMINTNFTKLAKKNNLEGINNSNNNKAQASFVENSLRFIKILLDNSIWLPNPNYSTLFTSIINNTILLCAQINLPTIDNLFCQFIISLFELTVRANFEIQIDSKVRNSVGRTIVSWINRIQTPENDSSFELYYLALYSILNGIDFHECKSGDVLNPTSDAHENFLFYYSQRRISDTLISTSVVNNERKTSLLLSNSNKVIDCVYFSKANQNQKNDKLTLSILNPILKNNFDLCINHIISQAFDPRIKVRVSFMNALSSALSPETYQKFVNPVINKTVVDLIFENDFEILQLLAKESPYKSGEIAEAIVKASALKKIEMKVFEELVKIEISNNKDPTRNTLFRGNGITSRAISYFPKYFADKWANDLIAPLLSLDKSNLKTFWNAMIRRIEEMFVVIPDRMKEAIRILFALLSPESTEIAFSIISGFVFLRFLCPLLAKEEGLVDASSLLMSASIRPTIGENRPQFMHLKAEVADSYQRIQKLYQNIVAFQLFQKDGINYKPPPIEIKPLNPPPDSEAIIADLIAALWSQMPFIQKSFHQIQDDLPVHATLDLLIAQLKKAGNPHRKISPISISEVLNFSGLLSPPLIELLQTNQQEDPSLENWFYLSPIPSRDGSFIFIMDMSQIKQPFTAQQLCAYAFSQVLSIGDAKYSVFVEFSGFDVELLPPLSQIKKTVKLATNEMISRLGTVYVARIQDNSVSYLNKASKLLKKLPLKSVTDMKMIRDEIGELKIPQATSEFFSSPEASYQLQEKSSYPIIRLHQKSIHIIDKVEINQIEYFTSNVIQLSCIENIGPSQTTKTTSTFTIRTKSGKSHNIQFPASTPLRRAVYQLYHRFNEEKEVKKLYVDRSSFSSLLLILCFLNMLNDNGDQELKASALNLYNTTIDSSGLKTGIEKKYFSKNEIPFSMLQLVEVLARDLAFSNPNEVHSFFFEYVKAISFFDYRDYASSERFLQPWIQYAAEQIITNPTTLNCLAQISTNAPKKYFMQFNKSIWQNFSRIDLLGPLFTKMCNFEESNFASVFLSIAVKYPTEVTDFLVGKLSELATDLTQRPFTQVSEILSSMIVGKLFDKSYETKVLHKIALIRLIGSSVLSKSCFKILQTLFSNPDIDTSTFSCSQSLLNFIHDDVDISNNSNDKQSVPNNNSNLNQRGDYRQFVYDTVKLSLLYREHYSETLFDLFMSDMEGLLKSNSSSLTDTNVQNDLIPKLNGIIFISTLENDYSIAFEVYKLFYNFNPYKTLPICSMSLALSIGSIPNNILFPLFFTSIASLLYTDQTTSFDLIYSIFKVAKISFIDVIRKIPAKNLQLFDSITNLSFSTQPLLSFLLVILNFYGRGKIDLPNIICQPIFNDKSQNNLILSLFQFQFDETLENKITTTILNNSNLNNPTDISATIILLYLWHPLDHMKRLLMKMLESHPDYFANINFSSFYSRNANQFKFVDTELMILLVKATYMYSSNVQHNSEKKYQLHPIIASTFAGNQISSMSFDQAKSIFHVFFSS</sequence>
<keyword evidence="4" id="KW-1185">Reference proteome</keyword>